<protein>
    <submittedName>
        <fullName evidence="1">Uncharacterized protein</fullName>
    </submittedName>
</protein>
<reference evidence="1 2" key="1">
    <citation type="submission" date="2016-10" db="EMBL/GenBank/DDBJ databases">
        <title>Genome sequence of Nocardia seriolae strain EM150506, isolated from Anguila japonica.</title>
        <authorList>
            <person name="Han H.-J."/>
        </authorList>
    </citation>
    <scope>NUCLEOTIDE SEQUENCE [LARGE SCALE GENOMIC DNA]</scope>
    <source>
        <strain evidence="1 2">EM150506</strain>
    </source>
</reference>
<accession>A0ABC8ASL6</accession>
<dbReference type="Proteomes" id="UP000180166">
    <property type="component" value="Chromosome"/>
</dbReference>
<dbReference type="RefSeq" id="WP_071343881.1">
    <property type="nucleotide sequence ID" value="NZ_CP017839.1"/>
</dbReference>
<dbReference type="EMBL" id="CP017839">
    <property type="protein sequence ID" value="APA97090.1"/>
    <property type="molecule type" value="Genomic_DNA"/>
</dbReference>
<evidence type="ECO:0000313" key="2">
    <source>
        <dbReference type="Proteomes" id="UP000180166"/>
    </source>
</evidence>
<name>A0ABC8ASL6_9NOCA</name>
<organism evidence="1 2">
    <name type="scientific">Nocardia seriolae</name>
    <dbReference type="NCBI Taxonomy" id="37332"/>
    <lineage>
        <taxon>Bacteria</taxon>
        <taxon>Bacillati</taxon>
        <taxon>Actinomycetota</taxon>
        <taxon>Actinomycetes</taxon>
        <taxon>Mycobacteriales</taxon>
        <taxon>Nocardiaceae</taxon>
        <taxon>Nocardia</taxon>
    </lineage>
</organism>
<dbReference type="AlphaFoldDB" id="A0ABC8ASL6"/>
<gene>
    <name evidence="1" type="ORF">NS506_03033</name>
</gene>
<dbReference type="KEGG" id="nsr:NS506_03033"/>
<proteinExistence type="predicted"/>
<evidence type="ECO:0000313" key="1">
    <source>
        <dbReference type="EMBL" id="APA97090.1"/>
    </source>
</evidence>
<sequence length="146" mass="16219">MADELLAEAHRFLEWARENGADLDGTDESVFFVQGVVESMSRDSDEEPALRAVKLLAYSVYLAEILAEACPGVTRVVKGEGMHLEDVYAVHENGTVEFTLNWIHSCLDDPEGDNLVFKYAGALRDFGAHDRSQALAEMLETLREEA</sequence>